<feature type="transmembrane region" description="Helical" evidence="2">
    <location>
        <begin position="427"/>
        <end position="453"/>
    </location>
</feature>
<keyword evidence="4" id="KW-1185">Reference proteome</keyword>
<protein>
    <submittedName>
        <fullName evidence="3">Uncharacterized protein</fullName>
    </submittedName>
</protein>
<feature type="region of interest" description="Disordered" evidence="1">
    <location>
        <begin position="34"/>
        <end position="58"/>
    </location>
</feature>
<dbReference type="EMBL" id="CAMPGE010000294">
    <property type="protein sequence ID" value="CAI2359033.1"/>
    <property type="molecule type" value="Genomic_DNA"/>
</dbReference>
<keyword evidence="2" id="KW-0472">Membrane</keyword>
<proteinExistence type="predicted"/>
<evidence type="ECO:0000256" key="2">
    <source>
        <dbReference type="SAM" id="Phobius"/>
    </source>
</evidence>
<dbReference type="Proteomes" id="UP001295684">
    <property type="component" value="Unassembled WGS sequence"/>
</dbReference>
<sequence length="690" mass="80508">MSQDSSSKKEEENGFINENNKVIKILNESQDPWSFDKKAAGRKRSSLRFPESGDSLEDSKFDKKANLEDHQDVIHRKKVSKTKDNLGPQILERFKEGSGNKIQQAFRGMVVKKIVEKEEYSIHFNLMRAIKMMFYHLLFFATGIFCAFFLILIEGYQFTRNLGFIGTHWWIVVPQYSLQLFFIGFLAIVVFLPTKSLTHYETGILVYSVIARCFIIAVRYGFMSITRFKLYKSKATFSWILHDLLLLGWLKMTPESLKEQITATKNRVKILEEDWNFIFIETLPIDLHNRLLDLDNHNQENYDEEQIKRKIKYSRKVLHMRKTKEASFVGEDLDIIHKTSKSDKPDDKNSDSENAYGFLSKVDEENMPTEETTYKAESILREMLTLDSAYHGVPRYAFWIVGFRILLQVCCQFFENNMSFVFHWYEYLATIWYSLTLFYIYNANLFFVISGLADFKRKLFLMKILGSLISIDKNRDFVFSSYFPTINICCHKNLKSWLILREACLDIGKKYTYRIFLYCSVFLGFNLIFLGFLLMKTFRVVSWTLPISVSVTGTFDVFIILGVLFQMLRIGSKVNDCFDHHKGELIKIKKLLHEAKGDLKSYLLKDFSHCHFRHLFSKMLLTMQNSHRNRDFISEAIAQVDITIQDLDYAKETQPLKLMGFTASGQLITSIYTGVASIGFALVQFYLSGA</sequence>
<evidence type="ECO:0000313" key="3">
    <source>
        <dbReference type="EMBL" id="CAI2359033.1"/>
    </source>
</evidence>
<name>A0AAD1U4A7_EUPCR</name>
<evidence type="ECO:0000256" key="1">
    <source>
        <dbReference type="SAM" id="MobiDB-lite"/>
    </source>
</evidence>
<reference evidence="3" key="1">
    <citation type="submission" date="2023-07" db="EMBL/GenBank/DDBJ databases">
        <authorList>
            <consortium name="AG Swart"/>
            <person name="Singh M."/>
            <person name="Singh A."/>
            <person name="Seah K."/>
            <person name="Emmerich C."/>
        </authorList>
    </citation>
    <scope>NUCLEOTIDE SEQUENCE</scope>
    <source>
        <strain evidence="3">DP1</strain>
    </source>
</reference>
<feature type="transmembrane region" description="Helical" evidence="2">
    <location>
        <begin position="133"/>
        <end position="153"/>
    </location>
</feature>
<feature type="transmembrane region" description="Helical" evidence="2">
    <location>
        <begin position="173"/>
        <end position="192"/>
    </location>
</feature>
<keyword evidence="2" id="KW-0812">Transmembrane</keyword>
<feature type="transmembrane region" description="Helical" evidence="2">
    <location>
        <begin position="515"/>
        <end position="534"/>
    </location>
</feature>
<comment type="caution">
    <text evidence="3">The sequence shown here is derived from an EMBL/GenBank/DDBJ whole genome shotgun (WGS) entry which is preliminary data.</text>
</comment>
<feature type="transmembrane region" description="Helical" evidence="2">
    <location>
        <begin position="667"/>
        <end position="687"/>
    </location>
</feature>
<gene>
    <name evidence="3" type="ORF">ECRASSUSDP1_LOCUS318</name>
</gene>
<keyword evidence="2" id="KW-1133">Transmembrane helix</keyword>
<accession>A0AAD1U4A7</accession>
<evidence type="ECO:0000313" key="4">
    <source>
        <dbReference type="Proteomes" id="UP001295684"/>
    </source>
</evidence>
<feature type="transmembrane region" description="Helical" evidence="2">
    <location>
        <begin position="204"/>
        <end position="222"/>
    </location>
</feature>
<feature type="transmembrane region" description="Helical" evidence="2">
    <location>
        <begin position="540"/>
        <end position="565"/>
    </location>
</feature>
<organism evidence="3 4">
    <name type="scientific">Euplotes crassus</name>
    <dbReference type="NCBI Taxonomy" id="5936"/>
    <lineage>
        <taxon>Eukaryota</taxon>
        <taxon>Sar</taxon>
        <taxon>Alveolata</taxon>
        <taxon>Ciliophora</taxon>
        <taxon>Intramacronucleata</taxon>
        <taxon>Spirotrichea</taxon>
        <taxon>Hypotrichia</taxon>
        <taxon>Euplotida</taxon>
        <taxon>Euplotidae</taxon>
        <taxon>Moneuplotes</taxon>
    </lineage>
</organism>
<dbReference type="AlphaFoldDB" id="A0AAD1U4A7"/>